<keyword evidence="9" id="KW-1185">Reference proteome</keyword>
<dbReference type="PANTHER" id="PTHR11530">
    <property type="entry name" value="D-AMINO ACID OXIDASE"/>
    <property type="match status" value="1"/>
</dbReference>
<keyword evidence="4" id="KW-0274">FAD</keyword>
<dbReference type="SUPFAM" id="SSF51971">
    <property type="entry name" value="Nucleotide-binding domain"/>
    <property type="match status" value="1"/>
</dbReference>
<dbReference type="Proteomes" id="UP001583280">
    <property type="component" value="Unassembled WGS sequence"/>
</dbReference>
<keyword evidence="6" id="KW-1133">Transmembrane helix</keyword>
<accession>A0ABR3Z8A7</accession>
<evidence type="ECO:0000256" key="6">
    <source>
        <dbReference type="SAM" id="Phobius"/>
    </source>
</evidence>
<dbReference type="SUPFAM" id="SSF54373">
    <property type="entry name" value="FAD-linked reductases, C-terminal domain"/>
    <property type="match status" value="1"/>
</dbReference>
<keyword evidence="6" id="KW-0472">Membrane</keyword>
<evidence type="ECO:0000259" key="7">
    <source>
        <dbReference type="Pfam" id="PF01266"/>
    </source>
</evidence>
<evidence type="ECO:0000256" key="1">
    <source>
        <dbReference type="ARBA" id="ARBA00001974"/>
    </source>
</evidence>
<dbReference type="InterPro" id="IPR023209">
    <property type="entry name" value="DAO"/>
</dbReference>
<dbReference type="PANTHER" id="PTHR11530:SF16">
    <property type="entry name" value="D-AMINO ACID OXIDASE (AFU_ORTHOLOGUE AFUA_5G11290)"/>
    <property type="match status" value="1"/>
</dbReference>
<evidence type="ECO:0000313" key="8">
    <source>
        <dbReference type="EMBL" id="KAL1896896.1"/>
    </source>
</evidence>
<protein>
    <submittedName>
        <fullName evidence="8">D-amino acid oxidase</fullName>
    </submittedName>
</protein>
<proteinExistence type="inferred from homology"/>
<keyword evidence="3" id="KW-0285">Flavoprotein</keyword>
<gene>
    <name evidence="8" type="primary">DAO1</name>
    <name evidence="8" type="ORF">Cpir12675_002617</name>
</gene>
<comment type="similarity">
    <text evidence="2">Belongs to the DAMOX/DASOX family.</text>
</comment>
<dbReference type="Gene3D" id="3.30.9.10">
    <property type="entry name" value="D-Amino Acid Oxidase, subunit A, domain 2"/>
    <property type="match status" value="1"/>
</dbReference>
<dbReference type="InterPro" id="IPR006181">
    <property type="entry name" value="D-amino_acid_oxidase_CS"/>
</dbReference>
<dbReference type="Pfam" id="PF01266">
    <property type="entry name" value="DAO"/>
    <property type="match status" value="1"/>
</dbReference>
<evidence type="ECO:0000256" key="4">
    <source>
        <dbReference type="ARBA" id="ARBA00022827"/>
    </source>
</evidence>
<dbReference type="PIRSF" id="PIRSF000189">
    <property type="entry name" value="D-aa_oxidase"/>
    <property type="match status" value="1"/>
</dbReference>
<evidence type="ECO:0000256" key="5">
    <source>
        <dbReference type="ARBA" id="ARBA00023002"/>
    </source>
</evidence>
<evidence type="ECO:0000313" key="9">
    <source>
        <dbReference type="Proteomes" id="UP001583280"/>
    </source>
</evidence>
<name>A0ABR3Z8A7_9PEZI</name>
<dbReference type="EMBL" id="JAWDJO010000053">
    <property type="protein sequence ID" value="KAL1896896.1"/>
    <property type="molecule type" value="Genomic_DNA"/>
</dbReference>
<feature type="transmembrane region" description="Helical" evidence="6">
    <location>
        <begin position="7"/>
        <end position="24"/>
    </location>
</feature>
<dbReference type="PROSITE" id="PS00677">
    <property type="entry name" value="DAO"/>
    <property type="match status" value="1"/>
</dbReference>
<reference evidence="8 9" key="1">
    <citation type="journal article" date="2024" name="IMA Fungus">
        <title>IMA Genome - F19 : A genome assembly and annotation guide to empower mycologists, including annotated draft genome sequences of Ceratocystis pirilliformis, Diaporthe australafricana, Fusarium ophioides, Paecilomyces lecythidis, and Sporothrix stenoceras.</title>
        <authorList>
            <person name="Aylward J."/>
            <person name="Wilson A.M."/>
            <person name="Visagie C.M."/>
            <person name="Spraker J."/>
            <person name="Barnes I."/>
            <person name="Buitendag C."/>
            <person name="Ceriani C."/>
            <person name="Del Mar Angel L."/>
            <person name="du Plessis D."/>
            <person name="Fuchs T."/>
            <person name="Gasser K."/>
            <person name="Kramer D."/>
            <person name="Li W."/>
            <person name="Munsamy K."/>
            <person name="Piso A."/>
            <person name="Price J.L."/>
            <person name="Sonnekus B."/>
            <person name="Thomas C."/>
            <person name="van der Nest A."/>
            <person name="van Dijk A."/>
            <person name="van Heerden A."/>
            <person name="van Vuuren N."/>
            <person name="Yilmaz N."/>
            <person name="Duong T.A."/>
            <person name="van der Merwe N.A."/>
            <person name="Wingfield M.J."/>
            <person name="Wingfield B.D."/>
        </authorList>
    </citation>
    <scope>NUCLEOTIDE SEQUENCE [LARGE SCALE GENOMIC DNA]</scope>
    <source>
        <strain evidence="8 9">CMW 12675</strain>
    </source>
</reference>
<evidence type="ECO:0000256" key="3">
    <source>
        <dbReference type="ARBA" id="ARBA00022630"/>
    </source>
</evidence>
<keyword evidence="5" id="KW-0560">Oxidoreductase</keyword>
<dbReference type="InterPro" id="IPR006076">
    <property type="entry name" value="FAD-dep_OxRdtase"/>
</dbReference>
<dbReference type="Gene3D" id="3.40.50.720">
    <property type="entry name" value="NAD(P)-binding Rossmann-like Domain"/>
    <property type="match status" value="1"/>
</dbReference>
<sequence>MSQQDDIVVLGAGVIGLTSAYLLSKNPKNNVTVIARHMPGDFHINYASPWAGANVLPRWERETWPELRRLAVEDLSAGIHLQKARVYRRHKDLLPESAVTYDALFHRNPWYKDLFEDFRSLDSSETPVGYDSGCEFGSVCINAQIYLPWLQGKCLLNGVKFHRRDILHISEAASAHDSGRPATIVVNATGLSAKTLGGVMDDNMVPARGQIVLVANEAARMAVSSGTEDGPTEVSYVMQRAAGGGTILGGTYDVGNWNEPPDPNIAMRIMKRAVEMEPSLTGGKGIEALHVIRHGVGLRPVRKGGVRLERETVDVDGKKLDIIHNYGHGGYGYQTSYGCANRVAELVADIAG</sequence>
<evidence type="ECO:0000256" key="2">
    <source>
        <dbReference type="ARBA" id="ARBA00006730"/>
    </source>
</evidence>
<feature type="domain" description="FAD dependent oxidoreductase" evidence="7">
    <location>
        <begin position="6"/>
        <end position="346"/>
    </location>
</feature>
<comment type="caution">
    <text evidence="8">The sequence shown here is derived from an EMBL/GenBank/DDBJ whole genome shotgun (WGS) entry which is preliminary data.</text>
</comment>
<comment type="cofactor">
    <cofactor evidence="1">
        <name>FAD</name>
        <dbReference type="ChEBI" id="CHEBI:57692"/>
    </cofactor>
</comment>
<organism evidence="8 9">
    <name type="scientific">Ceratocystis pirilliformis</name>
    <dbReference type="NCBI Taxonomy" id="259994"/>
    <lineage>
        <taxon>Eukaryota</taxon>
        <taxon>Fungi</taxon>
        <taxon>Dikarya</taxon>
        <taxon>Ascomycota</taxon>
        <taxon>Pezizomycotina</taxon>
        <taxon>Sordariomycetes</taxon>
        <taxon>Hypocreomycetidae</taxon>
        <taxon>Microascales</taxon>
        <taxon>Ceratocystidaceae</taxon>
        <taxon>Ceratocystis</taxon>
    </lineage>
</organism>
<keyword evidence="6" id="KW-0812">Transmembrane</keyword>